<feature type="region of interest" description="Disordered" evidence="1">
    <location>
        <begin position="378"/>
        <end position="398"/>
    </location>
</feature>
<gene>
    <name evidence="2" type="ORF">CANINC_001429</name>
</gene>
<protein>
    <submittedName>
        <fullName evidence="2">Uncharacterized protein</fullName>
    </submittedName>
</protein>
<name>A0A4T0X3J7_9ASCO</name>
<evidence type="ECO:0000313" key="2">
    <source>
        <dbReference type="EMBL" id="TID29918.1"/>
    </source>
</evidence>
<sequence length="470" mass="53703">MVRVSGKTQTPVAPDNELNVVLFDSTDLSNRRGAADEEYYRIAQALIEEKSGLELILKELPELARTLHEKAHKLKTRYNRSTGIVKYLDDLADELDKLPLYPAIRRMFVTSLRATQSQVSSIGYIPPENGWKFGFTRLSRADIMNLEIKLEQYLGEFLYATGWGEYIDYEKYLIDGKYCPLRAISFLSLLSNLSTGPISFSELPYSVKIAWIRFKPDLLKGDLLPHSRILTNVITSWSLIEYCQTTVNELSYFEALRTFRLYQTKGESTSILPSSIFSFWAQDFYRYMNPSDLTTSQYVALIMEHLKQLNRNLDKSHVPSIDYLEAWFTRVAPDSVLSTPRITQENFYDQAAYTSSVTSANGKKRNKQTARCESKIQKVHTAGRLSKRTKTPGPSTSTPYVYLPRGPGIRYSKPPKFLGKTNHIWCMDCGFDHSDPNKHVFAKGKLNAKVMERESAGRLEAADRLIRALM</sequence>
<evidence type="ECO:0000313" key="3">
    <source>
        <dbReference type="Proteomes" id="UP000307173"/>
    </source>
</evidence>
<proteinExistence type="predicted"/>
<keyword evidence="3" id="KW-1185">Reference proteome</keyword>
<dbReference type="EMBL" id="SELW01000220">
    <property type="protein sequence ID" value="TID29918.1"/>
    <property type="molecule type" value="Genomic_DNA"/>
</dbReference>
<accession>A0A4T0X3J7</accession>
<comment type="caution">
    <text evidence="2">The sequence shown here is derived from an EMBL/GenBank/DDBJ whole genome shotgun (WGS) entry which is preliminary data.</text>
</comment>
<organism evidence="2 3">
    <name type="scientific">Pichia inconspicua</name>
    <dbReference type="NCBI Taxonomy" id="52247"/>
    <lineage>
        <taxon>Eukaryota</taxon>
        <taxon>Fungi</taxon>
        <taxon>Dikarya</taxon>
        <taxon>Ascomycota</taxon>
        <taxon>Saccharomycotina</taxon>
        <taxon>Pichiomycetes</taxon>
        <taxon>Pichiales</taxon>
        <taxon>Pichiaceae</taxon>
        <taxon>Pichia</taxon>
    </lineage>
</organism>
<dbReference type="Proteomes" id="UP000307173">
    <property type="component" value="Unassembled WGS sequence"/>
</dbReference>
<evidence type="ECO:0000256" key="1">
    <source>
        <dbReference type="SAM" id="MobiDB-lite"/>
    </source>
</evidence>
<dbReference type="AlphaFoldDB" id="A0A4T0X3J7"/>
<reference evidence="2 3" key="1">
    <citation type="journal article" date="2019" name="Front. Genet.">
        <title>Whole-Genome Sequencing of the Opportunistic Yeast Pathogen Candida inconspicua Uncovers Its Hybrid Origin.</title>
        <authorList>
            <person name="Mixao V."/>
            <person name="Hansen A.P."/>
            <person name="Saus E."/>
            <person name="Boekhout T."/>
            <person name="Lass-Florl C."/>
            <person name="Gabaldon T."/>
        </authorList>
    </citation>
    <scope>NUCLEOTIDE SEQUENCE [LARGE SCALE GENOMIC DNA]</scope>
    <source>
        <strain evidence="2 3">CBS 180</strain>
    </source>
</reference>